<dbReference type="Proteomes" id="UP001589710">
    <property type="component" value="Unassembled WGS sequence"/>
</dbReference>
<comment type="caution">
    <text evidence="1">The sequence shown here is derived from an EMBL/GenBank/DDBJ whole genome shotgun (WGS) entry which is preliminary data.</text>
</comment>
<evidence type="ECO:0000313" key="2">
    <source>
        <dbReference type="Proteomes" id="UP001589710"/>
    </source>
</evidence>
<sequence length="45" mass="4428">MLGNRRAAAVGAGLAPLAGSARTRFGIFAAGIASAEDPVHPVGPR</sequence>
<proteinExistence type="predicted"/>
<dbReference type="EMBL" id="JBHMCG010000137">
    <property type="protein sequence ID" value="MFB9576643.1"/>
    <property type="molecule type" value="Genomic_DNA"/>
</dbReference>
<keyword evidence="2" id="KW-1185">Reference proteome</keyword>
<protein>
    <submittedName>
        <fullName evidence="1">Uncharacterized protein</fullName>
    </submittedName>
</protein>
<organism evidence="1 2">
    <name type="scientific">Streptomyces yanii</name>
    <dbReference type="NCBI Taxonomy" id="78510"/>
    <lineage>
        <taxon>Bacteria</taxon>
        <taxon>Bacillati</taxon>
        <taxon>Actinomycetota</taxon>
        <taxon>Actinomycetes</taxon>
        <taxon>Kitasatosporales</taxon>
        <taxon>Streptomycetaceae</taxon>
        <taxon>Streptomyces</taxon>
    </lineage>
</organism>
<evidence type="ECO:0000313" key="1">
    <source>
        <dbReference type="EMBL" id="MFB9576643.1"/>
    </source>
</evidence>
<name>A0ABV5RFJ5_9ACTN</name>
<reference evidence="1 2" key="1">
    <citation type="submission" date="2024-09" db="EMBL/GenBank/DDBJ databases">
        <authorList>
            <person name="Sun Q."/>
            <person name="Mori K."/>
        </authorList>
    </citation>
    <scope>NUCLEOTIDE SEQUENCE [LARGE SCALE GENOMIC DNA]</scope>
    <source>
        <strain evidence="1 2">JCM 3331</strain>
    </source>
</reference>
<dbReference type="RefSeq" id="WP_386144662.1">
    <property type="nucleotide sequence ID" value="NZ_BAAAXD010000025.1"/>
</dbReference>
<gene>
    <name evidence="1" type="ORF">ACFFTL_31250</name>
</gene>
<accession>A0ABV5RFJ5</accession>